<evidence type="ECO:0008006" key="4">
    <source>
        <dbReference type="Google" id="ProtNLM"/>
    </source>
</evidence>
<evidence type="ECO:0000313" key="2">
    <source>
        <dbReference type="EMBL" id="KZK05008.1"/>
    </source>
</evidence>
<gene>
    <name evidence="2" type="ORF">AB996_2155</name>
</gene>
<feature type="transmembrane region" description="Helical" evidence="1">
    <location>
        <begin position="198"/>
        <end position="217"/>
    </location>
</feature>
<dbReference type="EMBL" id="LIYF01000038">
    <property type="protein sequence ID" value="KZK05008.1"/>
    <property type="molecule type" value="Genomic_DNA"/>
</dbReference>
<feature type="transmembrane region" description="Helical" evidence="1">
    <location>
        <begin position="122"/>
        <end position="140"/>
    </location>
</feature>
<protein>
    <recommendedName>
        <fullName evidence="4">DUF443 family protein</fullName>
    </recommendedName>
</protein>
<comment type="caution">
    <text evidence="2">The sequence shown here is derived from an EMBL/GenBank/DDBJ whole genome shotgun (WGS) entry which is preliminary data.</text>
</comment>
<evidence type="ECO:0000256" key="1">
    <source>
        <dbReference type="SAM" id="Phobius"/>
    </source>
</evidence>
<dbReference type="AlphaFoldDB" id="A0A161VZS1"/>
<sequence>MVSKKWFRVKWQGLPSIRYFFLTLPNGQRVIVDHWSGFRPLLYIPFIRGTQKFDAYFIPENEDISEWENILVSETDMVWGAAKVAGGGYILRLLAGGVIGSVIIGLFMFLGSPLANMLKLLHIPPIIIIVICSFLLWWWANCIKTKTIKQIPLERFELKTKVIQIKFKDWLSSIAKIGYTAGVILFLLILGTNYETPAVLFLIPLVFLALFVNGGILRTADVYINKKNYEEIKNAN</sequence>
<proteinExistence type="predicted"/>
<feature type="transmembrane region" description="Helical" evidence="1">
    <location>
        <begin position="89"/>
        <end position="110"/>
    </location>
</feature>
<name>A0A161VZS1_LACLC</name>
<dbReference type="RefSeq" id="WP_063282340.1">
    <property type="nucleotide sequence ID" value="NZ_LIYF01000038.1"/>
</dbReference>
<keyword evidence="1" id="KW-1133">Transmembrane helix</keyword>
<organism evidence="2 3">
    <name type="scientific">Lactococcus lactis subsp. cremoris</name>
    <name type="common">Streptococcus cremoris</name>
    <dbReference type="NCBI Taxonomy" id="1359"/>
    <lineage>
        <taxon>Bacteria</taxon>
        <taxon>Bacillati</taxon>
        <taxon>Bacillota</taxon>
        <taxon>Bacilli</taxon>
        <taxon>Lactobacillales</taxon>
        <taxon>Streptococcaceae</taxon>
        <taxon>Lactococcus</taxon>
    </lineage>
</organism>
<feature type="transmembrane region" description="Helical" evidence="1">
    <location>
        <begin position="170"/>
        <end position="192"/>
    </location>
</feature>
<dbReference type="PATRIC" id="fig|1359.32.peg.1325"/>
<evidence type="ECO:0000313" key="3">
    <source>
        <dbReference type="Proteomes" id="UP000076519"/>
    </source>
</evidence>
<reference evidence="2 3" key="1">
    <citation type="submission" date="2015-08" db="EMBL/GenBank/DDBJ databases">
        <title>Draft Genome Sequences of 11 Lactococcus lactis subspecies cremoris strains.</title>
        <authorList>
            <person name="Wels M."/>
            <person name="Backus L."/>
            <person name="Boekhorst J."/>
            <person name="Dijkstra A."/>
            <person name="Beerthuizen M."/>
            <person name="Siezen R."/>
            <person name="Bachmann H."/>
            <person name="Van Hijum S."/>
        </authorList>
    </citation>
    <scope>NUCLEOTIDE SEQUENCE [LARGE SCALE GENOMIC DNA]</scope>
    <source>
        <strain evidence="2 3">KW10</strain>
    </source>
</reference>
<dbReference type="Proteomes" id="UP000076519">
    <property type="component" value="Unassembled WGS sequence"/>
</dbReference>
<keyword evidence="1" id="KW-0812">Transmembrane</keyword>
<keyword evidence="1" id="KW-0472">Membrane</keyword>
<accession>A0A161VZS1</accession>